<dbReference type="OrthoDB" id="5581259at2759"/>
<organism evidence="7 8">
    <name type="scientific">Bemisia tabaci</name>
    <name type="common">Sweetpotato whitefly</name>
    <name type="synonym">Aleurodes tabaci</name>
    <dbReference type="NCBI Taxonomy" id="7038"/>
    <lineage>
        <taxon>Eukaryota</taxon>
        <taxon>Metazoa</taxon>
        <taxon>Ecdysozoa</taxon>
        <taxon>Arthropoda</taxon>
        <taxon>Hexapoda</taxon>
        <taxon>Insecta</taxon>
        <taxon>Pterygota</taxon>
        <taxon>Neoptera</taxon>
        <taxon>Paraneoptera</taxon>
        <taxon>Hemiptera</taxon>
        <taxon>Sternorrhyncha</taxon>
        <taxon>Aleyrodoidea</taxon>
        <taxon>Aleyrodidae</taxon>
        <taxon>Aleyrodinae</taxon>
        <taxon>Bemisia</taxon>
    </lineage>
</organism>
<comment type="similarity">
    <text evidence="2">Belongs to the PER33/POM33 family.</text>
</comment>
<dbReference type="AlphaFoldDB" id="A0A9P0CF73"/>
<sequence length="250" mass="28772">MGDANQSTPPKGWDSIKKHCIEHKLDVALWFTRLFTITFTLNYFIPIFGNPYSAYHRALLANAATSALRLHQRLPRVSLSAEFFNQLWNEDSAHYLLFSLIFIYSTPVALALLPVFLFSLIHFASYSLTLLDALGQNSWWGARILISLVEFQSRNILRLISFAEIFLMPLCIVLLILGRTGLLTPFIYYRFLARRYVSRRNPYTRNMFRELRVYTEAIANKESIPPFIRNALHSGIAFTCKIAPQEQAAS</sequence>
<feature type="transmembrane region" description="Helical" evidence="6">
    <location>
        <begin position="27"/>
        <end position="48"/>
    </location>
</feature>
<feature type="transmembrane region" description="Helical" evidence="6">
    <location>
        <begin position="93"/>
        <end position="121"/>
    </location>
</feature>
<dbReference type="InterPro" id="IPR005344">
    <property type="entry name" value="TMEM33/Pom33"/>
</dbReference>
<evidence type="ECO:0000256" key="6">
    <source>
        <dbReference type="SAM" id="Phobius"/>
    </source>
</evidence>
<comment type="subcellular location">
    <subcellularLocation>
        <location evidence="1">Membrane</location>
        <topology evidence="1">Multi-pass membrane protein</topology>
    </subcellularLocation>
</comment>
<dbReference type="PANTHER" id="PTHR12703:SF4">
    <property type="entry name" value="TRANSMEMBRANE PROTEIN 33"/>
    <property type="match status" value="1"/>
</dbReference>
<proteinExistence type="inferred from homology"/>
<evidence type="ECO:0008006" key="9">
    <source>
        <dbReference type="Google" id="ProtNLM"/>
    </source>
</evidence>
<evidence type="ECO:0000256" key="5">
    <source>
        <dbReference type="ARBA" id="ARBA00023136"/>
    </source>
</evidence>
<dbReference type="EMBL" id="OU963864">
    <property type="protein sequence ID" value="CAH0769700.1"/>
    <property type="molecule type" value="Genomic_DNA"/>
</dbReference>
<evidence type="ECO:0000256" key="3">
    <source>
        <dbReference type="ARBA" id="ARBA00022692"/>
    </source>
</evidence>
<keyword evidence="4 6" id="KW-1133">Transmembrane helix</keyword>
<feature type="transmembrane region" description="Helical" evidence="6">
    <location>
        <begin position="165"/>
        <end position="189"/>
    </location>
</feature>
<dbReference type="GO" id="GO:0005783">
    <property type="term" value="C:endoplasmic reticulum"/>
    <property type="evidence" value="ECO:0007669"/>
    <property type="project" value="TreeGrafter"/>
</dbReference>
<dbReference type="GO" id="GO:0071786">
    <property type="term" value="P:endoplasmic reticulum tubular network organization"/>
    <property type="evidence" value="ECO:0007669"/>
    <property type="project" value="TreeGrafter"/>
</dbReference>
<protein>
    <recommendedName>
        <fullName evidence="9">Krueppel homolog 2</fullName>
    </recommendedName>
</protein>
<keyword evidence="8" id="KW-1185">Reference proteome</keyword>
<dbReference type="KEGG" id="btab:109030764"/>
<accession>A0A9P0CF73</accession>
<dbReference type="Pfam" id="PF03661">
    <property type="entry name" value="TMEM33_Pom33"/>
    <property type="match status" value="1"/>
</dbReference>
<evidence type="ECO:0000256" key="1">
    <source>
        <dbReference type="ARBA" id="ARBA00004141"/>
    </source>
</evidence>
<dbReference type="GO" id="GO:0016020">
    <property type="term" value="C:membrane"/>
    <property type="evidence" value="ECO:0007669"/>
    <property type="project" value="UniProtKB-SubCell"/>
</dbReference>
<dbReference type="InterPro" id="IPR051645">
    <property type="entry name" value="PER33/POM33_regulator"/>
</dbReference>
<evidence type="ECO:0000256" key="2">
    <source>
        <dbReference type="ARBA" id="ARBA00007322"/>
    </source>
</evidence>
<dbReference type="Proteomes" id="UP001152759">
    <property type="component" value="Chromosome 3"/>
</dbReference>
<keyword evidence="3 6" id="KW-0812">Transmembrane</keyword>
<reference evidence="7" key="1">
    <citation type="submission" date="2021-12" db="EMBL/GenBank/DDBJ databases">
        <authorList>
            <person name="King R."/>
        </authorList>
    </citation>
    <scope>NUCLEOTIDE SEQUENCE</scope>
</reference>
<keyword evidence="5 6" id="KW-0472">Membrane</keyword>
<evidence type="ECO:0000313" key="7">
    <source>
        <dbReference type="EMBL" id="CAH0769700.1"/>
    </source>
</evidence>
<name>A0A9P0CF73_BEMTA</name>
<gene>
    <name evidence="7" type="ORF">BEMITA_LOCUS6660</name>
</gene>
<evidence type="ECO:0000313" key="8">
    <source>
        <dbReference type="Proteomes" id="UP001152759"/>
    </source>
</evidence>
<dbReference type="PANTHER" id="PTHR12703">
    <property type="entry name" value="TRANSMEMBRANE PROTEIN 33"/>
    <property type="match status" value="1"/>
</dbReference>
<evidence type="ECO:0000256" key="4">
    <source>
        <dbReference type="ARBA" id="ARBA00022989"/>
    </source>
</evidence>
<dbReference type="GO" id="GO:0061024">
    <property type="term" value="P:membrane organization"/>
    <property type="evidence" value="ECO:0007669"/>
    <property type="project" value="TreeGrafter"/>
</dbReference>